<evidence type="ECO:0000256" key="2">
    <source>
        <dbReference type="SAM" id="Phobius"/>
    </source>
</evidence>
<feature type="region of interest" description="Disordered" evidence="1">
    <location>
        <begin position="52"/>
        <end position="166"/>
    </location>
</feature>
<feature type="compositionally biased region" description="Acidic residues" evidence="1">
    <location>
        <begin position="139"/>
        <end position="157"/>
    </location>
</feature>
<dbReference type="GeneID" id="17322594"/>
<reference evidence="5" key="1">
    <citation type="journal article" date="2013" name="Proc. Natl. Acad. Sci. U.S.A.">
        <title>Genome structure and metabolic features in the red seaweed Chondrus crispus shed light on evolution of the Archaeplastida.</title>
        <authorList>
            <person name="Collen J."/>
            <person name="Porcel B."/>
            <person name="Carre W."/>
            <person name="Ball S.G."/>
            <person name="Chaparro C."/>
            <person name="Tonon T."/>
            <person name="Barbeyron T."/>
            <person name="Michel G."/>
            <person name="Noel B."/>
            <person name="Valentin K."/>
            <person name="Elias M."/>
            <person name="Artiguenave F."/>
            <person name="Arun A."/>
            <person name="Aury J.M."/>
            <person name="Barbosa-Neto J.F."/>
            <person name="Bothwell J.H."/>
            <person name="Bouget F.Y."/>
            <person name="Brillet L."/>
            <person name="Cabello-Hurtado F."/>
            <person name="Capella-Gutierrez S."/>
            <person name="Charrier B."/>
            <person name="Cladiere L."/>
            <person name="Cock J.M."/>
            <person name="Coelho S.M."/>
            <person name="Colleoni C."/>
            <person name="Czjzek M."/>
            <person name="Da Silva C."/>
            <person name="Delage L."/>
            <person name="Denoeud F."/>
            <person name="Deschamps P."/>
            <person name="Dittami S.M."/>
            <person name="Gabaldon T."/>
            <person name="Gachon C.M."/>
            <person name="Groisillier A."/>
            <person name="Herve C."/>
            <person name="Jabbari K."/>
            <person name="Katinka M."/>
            <person name="Kloareg B."/>
            <person name="Kowalczyk N."/>
            <person name="Labadie K."/>
            <person name="Leblanc C."/>
            <person name="Lopez P.J."/>
            <person name="McLachlan D.H."/>
            <person name="Meslet-Cladiere L."/>
            <person name="Moustafa A."/>
            <person name="Nehr Z."/>
            <person name="Nyvall Collen P."/>
            <person name="Panaud O."/>
            <person name="Partensky F."/>
            <person name="Poulain J."/>
            <person name="Rensing S.A."/>
            <person name="Rousvoal S."/>
            <person name="Samson G."/>
            <person name="Symeonidi A."/>
            <person name="Weissenbach J."/>
            <person name="Zambounis A."/>
            <person name="Wincker P."/>
            <person name="Boyen C."/>
        </authorList>
    </citation>
    <scope>NUCLEOTIDE SEQUENCE [LARGE SCALE GENOMIC DNA]</scope>
    <source>
        <strain evidence="5">cv. Stackhouse</strain>
    </source>
</reference>
<evidence type="ECO:0000256" key="3">
    <source>
        <dbReference type="SAM" id="SignalP"/>
    </source>
</evidence>
<feature type="compositionally biased region" description="Basic and acidic residues" evidence="1">
    <location>
        <begin position="52"/>
        <end position="65"/>
    </location>
</feature>
<organism evidence="4 5">
    <name type="scientific">Chondrus crispus</name>
    <name type="common">Carrageen Irish moss</name>
    <name type="synonym">Polymorpha crispa</name>
    <dbReference type="NCBI Taxonomy" id="2769"/>
    <lineage>
        <taxon>Eukaryota</taxon>
        <taxon>Rhodophyta</taxon>
        <taxon>Florideophyceae</taxon>
        <taxon>Rhodymeniophycidae</taxon>
        <taxon>Gigartinales</taxon>
        <taxon>Gigartinaceae</taxon>
        <taxon>Chondrus</taxon>
    </lineage>
</organism>
<feature type="compositionally biased region" description="Polar residues" evidence="1">
    <location>
        <begin position="115"/>
        <end position="125"/>
    </location>
</feature>
<evidence type="ECO:0000256" key="1">
    <source>
        <dbReference type="SAM" id="MobiDB-lite"/>
    </source>
</evidence>
<name>R7QC76_CHOCR</name>
<feature type="compositionally biased region" description="Basic and acidic residues" evidence="1">
    <location>
        <begin position="268"/>
        <end position="278"/>
    </location>
</feature>
<feature type="transmembrane region" description="Helical" evidence="2">
    <location>
        <begin position="192"/>
        <end position="218"/>
    </location>
</feature>
<protein>
    <recommendedName>
        <fullName evidence="6">Transmembrane protein</fullName>
    </recommendedName>
</protein>
<keyword evidence="5" id="KW-1185">Reference proteome</keyword>
<evidence type="ECO:0008006" key="6">
    <source>
        <dbReference type="Google" id="ProtNLM"/>
    </source>
</evidence>
<evidence type="ECO:0000313" key="5">
    <source>
        <dbReference type="Proteomes" id="UP000012073"/>
    </source>
</evidence>
<evidence type="ECO:0000313" key="4">
    <source>
        <dbReference type="EMBL" id="CDF35060.1"/>
    </source>
</evidence>
<dbReference type="PROSITE" id="PS51257">
    <property type="entry name" value="PROKAR_LIPOPROTEIN"/>
    <property type="match status" value="1"/>
</dbReference>
<proteinExistence type="predicted"/>
<dbReference type="RefSeq" id="XP_005714879.1">
    <property type="nucleotide sequence ID" value="XM_005714822.1"/>
</dbReference>
<keyword evidence="3" id="KW-0732">Signal</keyword>
<feature type="signal peptide" evidence="3">
    <location>
        <begin position="1"/>
        <end position="22"/>
    </location>
</feature>
<gene>
    <name evidence="4" type="ORF">CHC_T00003387001</name>
</gene>
<feature type="region of interest" description="Disordered" evidence="1">
    <location>
        <begin position="252"/>
        <end position="278"/>
    </location>
</feature>
<keyword evidence="2" id="KW-0472">Membrane</keyword>
<accession>R7QC76</accession>
<feature type="chain" id="PRO_5004442773" description="Transmembrane protein" evidence="3">
    <location>
        <begin position="23"/>
        <end position="278"/>
    </location>
</feature>
<dbReference type="KEGG" id="ccp:CHC_T00003387001"/>
<dbReference type="Gramene" id="CDF35060">
    <property type="protein sequence ID" value="CDF35060"/>
    <property type="gene ID" value="CHC_T00003387001"/>
</dbReference>
<dbReference type="AlphaFoldDB" id="R7QC76"/>
<feature type="compositionally biased region" description="Polar residues" evidence="1">
    <location>
        <begin position="87"/>
        <end position="100"/>
    </location>
</feature>
<keyword evidence="2" id="KW-0812">Transmembrane</keyword>
<dbReference type="Proteomes" id="UP000012073">
    <property type="component" value="Unassembled WGS sequence"/>
</dbReference>
<sequence length="278" mass="29500">MKSRAAAIALAVSVLCSCDVSSAPLPITYSGLTGSTQASRLAIAARAVQGDEKVGKKRVEDRKGGADANSEIGKIVENSDEQEDSRANTQPKTSNATATQGDDVLAEADDRGTKRVSNSSQSTEKVMSKELEAVSGSDNETENGDDGEFPDDEEGEADDRPSRRLTTSELIAEARAHSRRLMKGGFVQFIEWLFVVILVAPGTFPVFGCVILSCANFWRRRLGLSSPSPPAPNSEALPRAVVGNAQSAYQRVPHGDHGALVARARGKGGSDEREAETP</sequence>
<keyword evidence="2" id="KW-1133">Transmembrane helix</keyword>
<dbReference type="EMBL" id="HG001716">
    <property type="protein sequence ID" value="CDF35060.1"/>
    <property type="molecule type" value="Genomic_DNA"/>
</dbReference>